<dbReference type="Pfam" id="PF13091">
    <property type="entry name" value="PLDc_2"/>
    <property type="match status" value="2"/>
</dbReference>
<dbReference type="KEGG" id="halc:EY643_17120"/>
<feature type="domain" description="PLD phosphodiesterase" evidence="2">
    <location>
        <begin position="409"/>
        <end position="436"/>
    </location>
</feature>
<evidence type="ECO:0000313" key="3">
    <source>
        <dbReference type="EMBL" id="QFU77240.1"/>
    </source>
</evidence>
<organism evidence="3 4">
    <name type="scientific">Halioglobus maricola</name>
    <dbReference type="NCBI Taxonomy" id="2601894"/>
    <lineage>
        <taxon>Bacteria</taxon>
        <taxon>Pseudomonadati</taxon>
        <taxon>Pseudomonadota</taxon>
        <taxon>Gammaproteobacteria</taxon>
        <taxon>Cellvibrionales</taxon>
        <taxon>Halieaceae</taxon>
        <taxon>Halioglobus</taxon>
    </lineage>
</organism>
<dbReference type="PROSITE" id="PS51257">
    <property type="entry name" value="PROKAR_LIPOPROTEIN"/>
    <property type="match status" value="1"/>
</dbReference>
<dbReference type="EMBL" id="CP036422">
    <property type="protein sequence ID" value="QFU77240.1"/>
    <property type="molecule type" value="Genomic_DNA"/>
</dbReference>
<proteinExistence type="predicted"/>
<dbReference type="PANTHER" id="PTHR21248">
    <property type="entry name" value="CARDIOLIPIN SYNTHASE"/>
    <property type="match status" value="1"/>
</dbReference>
<dbReference type="CDD" id="cd09111">
    <property type="entry name" value="PLDc_ymdC_like_1"/>
    <property type="match status" value="1"/>
</dbReference>
<evidence type="ECO:0000259" key="2">
    <source>
        <dbReference type="PROSITE" id="PS50035"/>
    </source>
</evidence>
<protein>
    <submittedName>
        <fullName evidence="3">Phospholipase D family protein</fullName>
    </submittedName>
</protein>
<dbReference type="SUPFAM" id="SSF56024">
    <property type="entry name" value="Phospholipase D/nuclease"/>
    <property type="match status" value="2"/>
</dbReference>
<dbReference type="InterPro" id="IPR025202">
    <property type="entry name" value="PLD-like_dom"/>
</dbReference>
<dbReference type="CDD" id="cd09113">
    <property type="entry name" value="PLDc_ymdC_like_2"/>
    <property type="match status" value="1"/>
</dbReference>
<keyword evidence="1" id="KW-0732">Signal</keyword>
<reference evidence="3 4" key="1">
    <citation type="submission" date="2019-02" db="EMBL/GenBank/DDBJ databases">
        <authorList>
            <person name="Li S.-H."/>
        </authorList>
    </citation>
    <scope>NUCLEOTIDE SEQUENCE [LARGE SCALE GENOMIC DNA]</scope>
    <source>
        <strain evidence="3 4">IMCC14385</strain>
    </source>
</reference>
<accession>A0A5P9NN41</accession>
<keyword evidence="4" id="KW-1185">Reference proteome</keyword>
<name>A0A5P9NN41_9GAMM</name>
<evidence type="ECO:0000313" key="4">
    <source>
        <dbReference type="Proteomes" id="UP000326287"/>
    </source>
</evidence>
<feature type="chain" id="PRO_5024825477" evidence="1">
    <location>
        <begin position="26"/>
        <end position="518"/>
    </location>
</feature>
<dbReference type="GO" id="GO:0032049">
    <property type="term" value="P:cardiolipin biosynthetic process"/>
    <property type="evidence" value="ECO:0007669"/>
    <property type="project" value="UniProtKB-ARBA"/>
</dbReference>
<feature type="signal peptide" evidence="1">
    <location>
        <begin position="1"/>
        <end position="25"/>
    </location>
</feature>
<dbReference type="AlphaFoldDB" id="A0A5P9NN41"/>
<sequence length="518" mass="57575">MANIRECIIPRIACIALIALASACASLPDEVDRTASAAIGDISGTRLHTDLTPLLDANPQQSGFHILPVGEDAFLTRVGLIRQADRTLDLQYYMWHEDLTGSGLFNAVVKAADSGVRVRLLLDDMNTAGMDPTLRALDTMKNIEVRLFNPFANRNNRLDDIVTDPLRINHRMHNKTLTVDGIATIFGGRNIGDEYFAADMELGFGDMDALAIGPIAKEVGSQFDLYWNSEYAYPITAFYDQEPDAEAIAAYRAAAAVKLETIMDSQYAAGLREMDLAQAESFSDLSYAWSEGIIAYDQPDKIVSRDIAPETHLFPTLLKGMNTAESDLLIISPYFIPGDELTEYLVGRAEAGVRVRILTNSLLSNDVPAVHAGYIRYRKALVEGGVELYELRADLGRSAGGGAKAIKPQKSSLHAKYMVFDEHWLWVGSYNMDGRSTIYNTEFGAYFIDPAEAKNQSAKFDERIMGVAFKVELDDDGDLAWVTQRDGELERFDKEPDTSWWERFTTGTLRMIVPEEQF</sequence>
<dbReference type="GO" id="GO:0030572">
    <property type="term" value="F:phosphatidyltransferase activity"/>
    <property type="evidence" value="ECO:0007669"/>
    <property type="project" value="UniProtKB-ARBA"/>
</dbReference>
<dbReference type="OrthoDB" id="9814092at2"/>
<feature type="domain" description="PLD phosphodiesterase" evidence="2">
    <location>
        <begin position="168"/>
        <end position="195"/>
    </location>
</feature>
<evidence type="ECO:0000256" key="1">
    <source>
        <dbReference type="SAM" id="SignalP"/>
    </source>
</evidence>
<dbReference type="RefSeq" id="WP_153240385.1">
    <property type="nucleotide sequence ID" value="NZ_CP036422.1"/>
</dbReference>
<dbReference type="PROSITE" id="PS50035">
    <property type="entry name" value="PLD"/>
    <property type="match status" value="2"/>
</dbReference>
<dbReference type="PANTHER" id="PTHR21248:SF12">
    <property type="entry name" value="CARDIOLIPIN SYNTHASE C"/>
    <property type="match status" value="1"/>
</dbReference>
<dbReference type="Proteomes" id="UP000326287">
    <property type="component" value="Chromosome"/>
</dbReference>
<dbReference type="SMART" id="SM00155">
    <property type="entry name" value="PLDc"/>
    <property type="match status" value="2"/>
</dbReference>
<gene>
    <name evidence="3" type="ORF">EY643_17120</name>
</gene>
<dbReference type="Gene3D" id="3.30.870.10">
    <property type="entry name" value="Endonuclease Chain A"/>
    <property type="match status" value="2"/>
</dbReference>
<dbReference type="InterPro" id="IPR001736">
    <property type="entry name" value="PLipase_D/transphosphatidylase"/>
</dbReference>